<dbReference type="PANTHER" id="PTHR46124">
    <property type="entry name" value="D-AMINOACYL-TRNA DEACYLASE"/>
    <property type="match status" value="1"/>
</dbReference>
<dbReference type="EMBL" id="BMKO01000009">
    <property type="protein sequence ID" value="GGE88337.1"/>
    <property type="molecule type" value="Genomic_DNA"/>
</dbReference>
<keyword evidence="4" id="KW-1185">Reference proteome</keyword>
<dbReference type="CDD" id="cd01310">
    <property type="entry name" value="TatD_DNAse"/>
    <property type="match status" value="1"/>
</dbReference>
<organism evidence="3 4">
    <name type="scientific">Shewanella carassii</name>
    <dbReference type="NCBI Taxonomy" id="1987584"/>
    <lineage>
        <taxon>Bacteria</taxon>
        <taxon>Pseudomonadati</taxon>
        <taxon>Pseudomonadota</taxon>
        <taxon>Gammaproteobacteria</taxon>
        <taxon>Alteromonadales</taxon>
        <taxon>Shewanellaceae</taxon>
        <taxon>Shewanella</taxon>
    </lineage>
</organism>
<dbReference type="InterPro" id="IPR018228">
    <property type="entry name" value="DNase_TatD-rel_CS"/>
</dbReference>
<accession>A0ABQ1TC55</accession>
<dbReference type="SUPFAM" id="SSF51556">
    <property type="entry name" value="Metallo-dependent hydrolases"/>
    <property type="match status" value="1"/>
</dbReference>
<dbReference type="PIRSF" id="PIRSF005902">
    <property type="entry name" value="DNase_TatD"/>
    <property type="match status" value="1"/>
</dbReference>
<dbReference type="InterPro" id="IPR001130">
    <property type="entry name" value="TatD-like"/>
</dbReference>
<dbReference type="PANTHER" id="PTHR46124:SF3">
    <property type="entry name" value="HYDROLASE"/>
    <property type="match status" value="1"/>
</dbReference>
<protein>
    <submittedName>
        <fullName evidence="3">Hydrolase TatD family protein</fullName>
    </submittedName>
</protein>
<comment type="similarity">
    <text evidence="1">Belongs to the metallo-dependent hydrolases superfamily. TatD-type hydrolase family.</text>
</comment>
<dbReference type="Proteomes" id="UP000606498">
    <property type="component" value="Unassembled WGS sequence"/>
</dbReference>
<gene>
    <name evidence="3" type="ORF">GCM10011520_30950</name>
</gene>
<keyword evidence="2 3" id="KW-0378">Hydrolase</keyword>
<dbReference type="Gene3D" id="3.20.20.140">
    <property type="entry name" value="Metal-dependent hydrolases"/>
    <property type="match status" value="1"/>
</dbReference>
<sequence>MIFDSHAHLDFSDFDHDRLALIAAMKAAGIGGAIIPGVSREHWSKQKAIAHQLQLPFTLGIHPWYCPQTLVDCDLSLAALKTELTTANDSLLVGIGECGLDKPKAELAQDNPAHVSWNRQYRVLEGQLALAETLNLPLILHSVKTHNELLGMLKQHSLPRGGVIHAFNGSYEIATAYLDLGFKLGIGGLLLNKNAKKLRDVVGKLPLDALLVETDSPSMTPSILSEKRNTPLTLVQIIAELANLQKNTNVLISEHLQQNLMQLFEL</sequence>
<evidence type="ECO:0000256" key="2">
    <source>
        <dbReference type="ARBA" id="ARBA00022801"/>
    </source>
</evidence>
<evidence type="ECO:0000313" key="4">
    <source>
        <dbReference type="Proteomes" id="UP000606498"/>
    </source>
</evidence>
<comment type="caution">
    <text evidence="3">The sequence shown here is derived from an EMBL/GenBank/DDBJ whole genome shotgun (WGS) entry which is preliminary data.</text>
</comment>
<dbReference type="PROSITE" id="PS01137">
    <property type="entry name" value="TATD_1"/>
    <property type="match status" value="1"/>
</dbReference>
<dbReference type="PROSITE" id="PS01091">
    <property type="entry name" value="TATD_3"/>
    <property type="match status" value="1"/>
</dbReference>
<name>A0ABQ1TC55_9GAMM</name>
<dbReference type="InterPro" id="IPR032466">
    <property type="entry name" value="Metal_Hydrolase"/>
</dbReference>
<reference evidence="4" key="1">
    <citation type="journal article" date="2019" name="Int. J. Syst. Evol. Microbiol.">
        <title>The Global Catalogue of Microorganisms (GCM) 10K type strain sequencing project: providing services to taxonomists for standard genome sequencing and annotation.</title>
        <authorList>
            <consortium name="The Broad Institute Genomics Platform"/>
            <consortium name="The Broad Institute Genome Sequencing Center for Infectious Disease"/>
            <person name="Wu L."/>
            <person name="Ma J."/>
        </authorList>
    </citation>
    <scope>NUCLEOTIDE SEQUENCE [LARGE SCALE GENOMIC DNA]</scope>
    <source>
        <strain evidence="4">CGMCC 1.16033</strain>
    </source>
</reference>
<proteinExistence type="inferred from homology"/>
<dbReference type="GO" id="GO:0016787">
    <property type="term" value="F:hydrolase activity"/>
    <property type="evidence" value="ECO:0007669"/>
    <property type="project" value="UniProtKB-KW"/>
</dbReference>
<evidence type="ECO:0000256" key="1">
    <source>
        <dbReference type="ARBA" id="ARBA00009275"/>
    </source>
</evidence>
<evidence type="ECO:0000313" key="3">
    <source>
        <dbReference type="EMBL" id="GGE88337.1"/>
    </source>
</evidence>
<dbReference type="Pfam" id="PF01026">
    <property type="entry name" value="TatD_DNase"/>
    <property type="match status" value="1"/>
</dbReference>